<dbReference type="Gene3D" id="3.90.220.20">
    <property type="entry name" value="DNA methylase specificity domains"/>
    <property type="match status" value="1"/>
</dbReference>
<dbReference type="InterPro" id="IPR044946">
    <property type="entry name" value="Restrct_endonuc_typeI_TRD_sf"/>
</dbReference>
<dbReference type="EMBL" id="LWMW01000124">
    <property type="protein sequence ID" value="KZX15250.1"/>
    <property type="molecule type" value="Genomic_DNA"/>
</dbReference>
<dbReference type="PATRIC" id="fig|47311.3.peg.1747"/>
<organism evidence="3 4">
    <name type="scientific">Methanobrevibacter cuticularis</name>
    <dbReference type="NCBI Taxonomy" id="47311"/>
    <lineage>
        <taxon>Archaea</taxon>
        <taxon>Methanobacteriati</taxon>
        <taxon>Methanobacteriota</taxon>
        <taxon>Methanomada group</taxon>
        <taxon>Methanobacteria</taxon>
        <taxon>Methanobacteriales</taxon>
        <taxon>Methanobacteriaceae</taxon>
        <taxon>Methanobrevibacter</taxon>
    </lineage>
</organism>
<dbReference type="PANTHER" id="PTHR30408:SF13">
    <property type="entry name" value="TYPE I RESTRICTION ENZYME HINDI SPECIFICITY SUBUNIT"/>
    <property type="match status" value="1"/>
</dbReference>
<sequence length="247" mass="28270">MINHNLEELIQSIYHSWFIDFNFPNENGSNFKESNGEMKSSSFGLVPVNWKIESLGNGKLSKIIGSSIDTFKGNKYYVATADISDAELNNNLTIITIDDKPSRANMQPIEKSVWFAKMKDSRKLIMVDDYSQDLIDNYIFSTGFAGLKCTNESFYYIWSFILSNQFDTMKNNLALGTTMQAINNSNIKKIELLHPETKILNKFNSIVKPIFEKIYENNLEKKNLTSLRNNLLPKLMSGEINVSNVKF</sequence>
<dbReference type="SUPFAM" id="SSF116734">
    <property type="entry name" value="DNA methylase specificity domain"/>
    <property type="match status" value="1"/>
</dbReference>
<evidence type="ECO:0008006" key="5">
    <source>
        <dbReference type="Google" id="ProtNLM"/>
    </source>
</evidence>
<evidence type="ECO:0000313" key="4">
    <source>
        <dbReference type="Proteomes" id="UP000077275"/>
    </source>
</evidence>
<protein>
    <recommendedName>
        <fullName evidence="5">Type I restriction modification DNA specificity domain protein</fullName>
    </recommendedName>
</protein>
<evidence type="ECO:0000313" key="3">
    <source>
        <dbReference type="EMBL" id="KZX15250.1"/>
    </source>
</evidence>
<reference evidence="3 4" key="1">
    <citation type="submission" date="2016-04" db="EMBL/GenBank/DDBJ databases">
        <title>Genome sequence of Methanobrevibacter cuticularis DSM 11139.</title>
        <authorList>
            <person name="Poehlein A."/>
            <person name="Seedorf H."/>
            <person name="Daniel R."/>
        </authorList>
    </citation>
    <scope>NUCLEOTIDE SEQUENCE [LARGE SCALE GENOMIC DNA]</scope>
    <source>
        <strain evidence="3 4">DSM 11139</strain>
    </source>
</reference>
<comment type="caution">
    <text evidence="3">The sequence shown here is derived from an EMBL/GenBank/DDBJ whole genome shotgun (WGS) entry which is preliminary data.</text>
</comment>
<dbReference type="InterPro" id="IPR052021">
    <property type="entry name" value="Type-I_RS_S_subunit"/>
</dbReference>
<dbReference type="AlphaFoldDB" id="A0A166D6D1"/>
<gene>
    <name evidence="3" type="ORF">MBCUT_16040</name>
</gene>
<accession>A0A166D6D1</accession>
<dbReference type="Proteomes" id="UP000077275">
    <property type="component" value="Unassembled WGS sequence"/>
</dbReference>
<keyword evidence="4" id="KW-1185">Reference proteome</keyword>
<evidence type="ECO:0000256" key="2">
    <source>
        <dbReference type="ARBA" id="ARBA00023125"/>
    </source>
</evidence>
<keyword evidence="2" id="KW-0238">DNA-binding</keyword>
<proteinExistence type="predicted"/>
<dbReference type="PANTHER" id="PTHR30408">
    <property type="entry name" value="TYPE-1 RESTRICTION ENZYME ECOKI SPECIFICITY PROTEIN"/>
    <property type="match status" value="1"/>
</dbReference>
<dbReference type="GO" id="GO:0003677">
    <property type="term" value="F:DNA binding"/>
    <property type="evidence" value="ECO:0007669"/>
    <property type="project" value="UniProtKB-KW"/>
</dbReference>
<dbReference type="STRING" id="47311.MBCUT_16040"/>
<dbReference type="REBASE" id="159286">
    <property type="entry name" value="S2.Mcu11139ORF16070P"/>
</dbReference>
<dbReference type="GO" id="GO:0009307">
    <property type="term" value="P:DNA restriction-modification system"/>
    <property type="evidence" value="ECO:0007669"/>
    <property type="project" value="UniProtKB-KW"/>
</dbReference>
<keyword evidence="1" id="KW-0680">Restriction system</keyword>
<evidence type="ECO:0000256" key="1">
    <source>
        <dbReference type="ARBA" id="ARBA00022747"/>
    </source>
</evidence>
<name>A0A166D6D1_9EURY</name>